<feature type="transmembrane region" description="Helical" evidence="1">
    <location>
        <begin position="333"/>
        <end position="352"/>
    </location>
</feature>
<organism evidence="3 4">
    <name type="scientific">Mycobacterium kiyosense</name>
    <dbReference type="NCBI Taxonomy" id="2871094"/>
    <lineage>
        <taxon>Bacteria</taxon>
        <taxon>Bacillati</taxon>
        <taxon>Actinomycetota</taxon>
        <taxon>Actinomycetes</taxon>
        <taxon>Mycobacteriales</taxon>
        <taxon>Mycobacteriaceae</taxon>
        <taxon>Mycobacterium</taxon>
    </lineage>
</organism>
<sequence>MRAELARPAYSLTLALLVGAPLLRPGYLLLRDAVSTPRSYLSDTALGLTAAPRATPQDFALALASGLVDGGVLVKALLLLGLWLAGWGAARLAGSVLPDAGVPGEFVAATLAVWNPYVAERLLQGHWSLLVGYGCLPWVAAASLQLRSRGRGFWGLACWIGLAGLTPTGLLLAAAVALVCVAAPGSGRPRWLCAVAATGCAVVGALPWLTASVLGSSLNAGDAVGVDVFAARAEPGLGTLVSLASLGGIWNGSAVPSSRTTLFAVVSALVLLAVVAAGLPVVLRRGTALPLLALAGVSVLAPTLLATSPGLHLLRALVEQAPAFGMLRDGQKWVALAMPGYALAGAGAVVTLRRWRPAVAATVCCVALLLALPDLAFGVWGKVTPVRYPPGWTAVASRINGDPGPVAVLPAGTMRRFAWSGPAPVLEPLPRWVRADVLSTGDLVISGVTVPGEGSHARAVQQALLAGTEPSALASAGVRWLVVESGTPGDMGAFARTAAGLSPVYRDGDLTLYRIGGAAPGVPAGRRRTVLAAHWAWLLMLVGGAVGALVSREMRAENRS</sequence>
<name>A0A9P3V082_9MYCO</name>
<feature type="transmembrane region" description="Helical" evidence="1">
    <location>
        <begin position="289"/>
        <end position="313"/>
    </location>
</feature>
<dbReference type="EMBL" id="BRXE01000064">
    <property type="protein sequence ID" value="GLB84879.1"/>
    <property type="molecule type" value="Genomic_DNA"/>
</dbReference>
<dbReference type="EMBL" id="BRZI01000056">
    <property type="protein sequence ID" value="GLD32853.1"/>
    <property type="molecule type" value="Genomic_DNA"/>
</dbReference>
<evidence type="ECO:0000313" key="2">
    <source>
        <dbReference type="EMBL" id="GLB84879.1"/>
    </source>
</evidence>
<comment type="caution">
    <text evidence="3">The sequence shown here is derived from an EMBL/GenBank/DDBJ whole genome shotgun (WGS) entry which is preliminary data.</text>
</comment>
<dbReference type="GeneID" id="83631588"/>
<dbReference type="Proteomes" id="UP001165663">
    <property type="component" value="Unassembled WGS sequence"/>
</dbReference>
<proteinExistence type="predicted"/>
<evidence type="ECO:0000313" key="4">
    <source>
        <dbReference type="Proteomes" id="UP001064782"/>
    </source>
</evidence>
<feature type="transmembrane region" description="Helical" evidence="1">
    <location>
        <begin position="191"/>
        <end position="209"/>
    </location>
</feature>
<accession>A0A9P3V082</accession>
<gene>
    <name evidence="3" type="ORF">Mkiyose1413_47360</name>
    <name evidence="2" type="ORF">SRL2020028_41350</name>
</gene>
<protein>
    <recommendedName>
        <fullName evidence="5">Transmembrane protein</fullName>
    </recommendedName>
</protein>
<dbReference type="Proteomes" id="UP001064782">
    <property type="component" value="Unassembled WGS sequence"/>
</dbReference>
<feature type="transmembrane region" description="Helical" evidence="1">
    <location>
        <begin position="127"/>
        <end position="146"/>
    </location>
</feature>
<dbReference type="AlphaFoldDB" id="A0A9P3V082"/>
<feature type="transmembrane region" description="Helical" evidence="1">
    <location>
        <begin position="262"/>
        <end position="282"/>
    </location>
</feature>
<keyword evidence="1" id="KW-0472">Membrane</keyword>
<reference evidence="3" key="1">
    <citation type="submission" date="2022-08" db="EMBL/GenBank/DDBJ databases">
        <title>Mycobacterium kiyosense sp. nov., scotochromogenic slow-glowing species isolated from respiratory specimens.</title>
        <authorList>
            <person name="Fukano H."/>
            <person name="Kazumi Y."/>
            <person name="Sakagami N."/>
            <person name="Ato M."/>
            <person name="Mitarai S."/>
            <person name="Hoshino Y."/>
        </authorList>
    </citation>
    <scope>NUCLEOTIDE SEQUENCE</scope>
    <source>
        <strain evidence="3">1413</strain>
        <strain evidence="2">SRL2020-028</strain>
    </source>
</reference>
<keyword evidence="4" id="KW-1185">Reference proteome</keyword>
<evidence type="ECO:0000313" key="3">
    <source>
        <dbReference type="EMBL" id="GLD32853.1"/>
    </source>
</evidence>
<keyword evidence="1" id="KW-1133">Transmembrane helix</keyword>
<feature type="transmembrane region" description="Helical" evidence="1">
    <location>
        <begin position="532"/>
        <end position="550"/>
    </location>
</feature>
<evidence type="ECO:0008006" key="5">
    <source>
        <dbReference type="Google" id="ProtNLM"/>
    </source>
</evidence>
<feature type="transmembrane region" description="Helical" evidence="1">
    <location>
        <begin position="152"/>
        <end position="179"/>
    </location>
</feature>
<dbReference type="RefSeq" id="WP_236980189.1">
    <property type="nucleotide sequence ID" value="NZ_BRXE01000064.1"/>
</dbReference>
<feature type="transmembrane region" description="Helical" evidence="1">
    <location>
        <begin position="359"/>
        <end position="380"/>
    </location>
</feature>
<evidence type="ECO:0000256" key="1">
    <source>
        <dbReference type="SAM" id="Phobius"/>
    </source>
</evidence>
<keyword evidence="1" id="KW-0812">Transmembrane</keyword>
<feature type="transmembrane region" description="Helical" evidence="1">
    <location>
        <begin position="59"/>
        <end position="85"/>
    </location>
</feature>